<dbReference type="OrthoDB" id="10262769at2759"/>
<dbReference type="AlphaFoldDB" id="A0A8S1D5V0"/>
<dbReference type="GO" id="GO:0031011">
    <property type="term" value="C:Ino80 complex"/>
    <property type="evidence" value="ECO:0007669"/>
    <property type="project" value="InterPro"/>
</dbReference>
<dbReference type="GO" id="GO:0045944">
    <property type="term" value="P:positive regulation of transcription by RNA polymerase II"/>
    <property type="evidence" value="ECO:0007669"/>
    <property type="project" value="TreeGrafter"/>
</dbReference>
<dbReference type="SMART" id="SM00240">
    <property type="entry name" value="FHA"/>
    <property type="match status" value="1"/>
</dbReference>
<dbReference type="PROSITE" id="PS50006">
    <property type="entry name" value="FHA_DOMAIN"/>
    <property type="match status" value="1"/>
</dbReference>
<name>A0A8S1D5V0_9INSE</name>
<sequence>MLGMPSQSADVLGQSMDKETEVSAAKVEEQNVPMETEASIAAGLVASPQSPQTVRPPPIKARTPAAVTPLAAKSADSNQRRSSRSIRRRRFDDEIVESSLGRSSFTTPLAVKAGSKTPFSSPHSTTPASVSSSSPTATQVPASAPGSSVNSPVTPILPLTPALIGGSERKRPSKGGSHKKRAKLKQSANKDLGRWKPSDDLALIIGVMQTSDLKVVHTGVKFSCRFTFAEVQGRFWALMYDPAVNRVAMAAMRNLHPEMIAAVKYKALFSSAEEILLARIPAQNSQPTQEIFQKLLDENASVFYESRTAKKLYNHWLLMRQYHLLPDQTNQGSQRPDQTYSLSETEELMRDNDLTDPKDEALCHEMSLADRALQRQVNRLEAETKQWSVAVEHVTGIGPVEFDNQTLAVLRGRFVRYLMRSREITLGRMSKDLSVDVDLALEGPAYKVSRRQGTIRLRNNGDFFLVCEGKRAIMVDGKPLLTAKKTRLNNNSVIEISTLRFTFLVNQELIAVIRQEAAKMNLQPMASTPQRV</sequence>
<evidence type="ECO:0000259" key="2">
    <source>
        <dbReference type="PROSITE" id="PS50006"/>
    </source>
</evidence>
<evidence type="ECO:0000256" key="1">
    <source>
        <dbReference type="SAM" id="MobiDB-lite"/>
    </source>
</evidence>
<feature type="region of interest" description="Disordered" evidence="1">
    <location>
        <begin position="113"/>
        <end position="191"/>
    </location>
</feature>
<dbReference type="InterPro" id="IPR037912">
    <property type="entry name" value="MCRS1"/>
</dbReference>
<evidence type="ECO:0000313" key="3">
    <source>
        <dbReference type="EMBL" id="CAB3376264.1"/>
    </source>
</evidence>
<dbReference type="CDD" id="cd22687">
    <property type="entry name" value="FHA_MCRS1"/>
    <property type="match status" value="1"/>
</dbReference>
<feature type="compositionally biased region" description="Basic and acidic residues" evidence="1">
    <location>
        <begin position="16"/>
        <end position="29"/>
    </location>
</feature>
<keyword evidence="4" id="KW-1185">Reference proteome</keyword>
<dbReference type="PANTHER" id="PTHR13233:SF0">
    <property type="entry name" value="MICROSPHERULE PROTEIN 1"/>
    <property type="match status" value="1"/>
</dbReference>
<accession>A0A8S1D5V0</accession>
<dbReference type="InterPro" id="IPR000253">
    <property type="entry name" value="FHA_dom"/>
</dbReference>
<dbReference type="GO" id="GO:0002151">
    <property type="term" value="F:G-quadruplex RNA binding"/>
    <property type="evidence" value="ECO:0007669"/>
    <property type="project" value="InterPro"/>
</dbReference>
<dbReference type="Pfam" id="PF13325">
    <property type="entry name" value="MCRS_N"/>
    <property type="match status" value="1"/>
</dbReference>
<feature type="compositionally biased region" description="Low complexity" evidence="1">
    <location>
        <begin position="120"/>
        <end position="145"/>
    </location>
</feature>
<feature type="compositionally biased region" description="Basic residues" evidence="1">
    <location>
        <begin position="171"/>
        <end position="184"/>
    </location>
</feature>
<feature type="domain" description="FHA" evidence="2">
    <location>
        <begin position="424"/>
        <end position="480"/>
    </location>
</feature>
<dbReference type="EMBL" id="CADEPI010000126">
    <property type="protein sequence ID" value="CAB3376264.1"/>
    <property type="molecule type" value="Genomic_DNA"/>
</dbReference>
<dbReference type="InterPro" id="IPR008984">
    <property type="entry name" value="SMAD_FHA_dom_sf"/>
</dbReference>
<organism evidence="3 4">
    <name type="scientific">Cloeon dipterum</name>
    <dbReference type="NCBI Taxonomy" id="197152"/>
    <lineage>
        <taxon>Eukaryota</taxon>
        <taxon>Metazoa</taxon>
        <taxon>Ecdysozoa</taxon>
        <taxon>Arthropoda</taxon>
        <taxon>Hexapoda</taxon>
        <taxon>Insecta</taxon>
        <taxon>Pterygota</taxon>
        <taxon>Palaeoptera</taxon>
        <taxon>Ephemeroptera</taxon>
        <taxon>Pisciforma</taxon>
        <taxon>Baetidae</taxon>
        <taxon>Cloeon</taxon>
    </lineage>
</organism>
<dbReference type="Pfam" id="PF00498">
    <property type="entry name" value="FHA"/>
    <property type="match status" value="1"/>
</dbReference>
<dbReference type="GO" id="GO:0071339">
    <property type="term" value="C:MLL1 complex"/>
    <property type="evidence" value="ECO:0007669"/>
    <property type="project" value="InterPro"/>
</dbReference>
<evidence type="ECO:0000313" key="4">
    <source>
        <dbReference type="Proteomes" id="UP000494165"/>
    </source>
</evidence>
<dbReference type="Proteomes" id="UP000494165">
    <property type="component" value="Unassembled WGS sequence"/>
</dbReference>
<protein>
    <recommendedName>
        <fullName evidence="2">FHA domain-containing protein</fullName>
    </recommendedName>
</protein>
<proteinExistence type="predicted"/>
<comment type="caution">
    <text evidence="3">The sequence shown here is derived from an EMBL/GenBank/DDBJ whole genome shotgun (WGS) entry which is preliminary data.</text>
</comment>
<dbReference type="InterPro" id="IPR025999">
    <property type="entry name" value="MCRS_N"/>
</dbReference>
<dbReference type="PANTHER" id="PTHR13233">
    <property type="entry name" value="MICROSPHERULE PROTEIN 1"/>
    <property type="match status" value="1"/>
</dbReference>
<feature type="compositionally biased region" description="Polar residues" evidence="1">
    <location>
        <begin position="327"/>
        <end position="343"/>
    </location>
</feature>
<dbReference type="SUPFAM" id="SSF49879">
    <property type="entry name" value="SMAD/FHA domain"/>
    <property type="match status" value="1"/>
</dbReference>
<feature type="region of interest" description="Disordered" evidence="1">
    <location>
        <begin position="1"/>
        <end position="100"/>
    </location>
</feature>
<reference evidence="3 4" key="1">
    <citation type="submission" date="2020-04" db="EMBL/GenBank/DDBJ databases">
        <authorList>
            <person name="Alioto T."/>
            <person name="Alioto T."/>
            <person name="Gomez Garrido J."/>
        </authorList>
    </citation>
    <scope>NUCLEOTIDE SEQUENCE [LARGE SCALE GENOMIC DNA]</scope>
</reference>
<dbReference type="Gene3D" id="2.60.200.20">
    <property type="match status" value="1"/>
</dbReference>
<feature type="region of interest" description="Disordered" evidence="1">
    <location>
        <begin position="327"/>
        <end position="351"/>
    </location>
</feature>
<dbReference type="GO" id="GO:0044545">
    <property type="term" value="C:NSL complex"/>
    <property type="evidence" value="ECO:0007669"/>
    <property type="project" value="TreeGrafter"/>
</dbReference>
<gene>
    <name evidence="3" type="ORF">CLODIP_2_CD04897</name>
</gene>